<sequence length="53" mass="6020">MQFPIQPSNASEILLICTSKQPIFEALHCSEILVLSLCYFPVSMLINHQTELK</sequence>
<organism evidence="1">
    <name type="scientific">virus sp. ctML55</name>
    <dbReference type="NCBI Taxonomy" id="2827627"/>
    <lineage>
        <taxon>Viruses</taxon>
    </lineage>
</organism>
<name>A0A8S5RIC4_9VIRU</name>
<dbReference type="EMBL" id="BK059105">
    <property type="protein sequence ID" value="DAE30923.1"/>
    <property type="molecule type" value="Genomic_DNA"/>
</dbReference>
<reference evidence="1" key="1">
    <citation type="journal article" date="2021" name="Proc. Natl. Acad. Sci. U.S.A.">
        <title>A Catalog of Tens of Thousands of Viruses from Human Metagenomes Reveals Hidden Associations with Chronic Diseases.</title>
        <authorList>
            <person name="Tisza M.J."/>
            <person name="Buck C.B."/>
        </authorList>
    </citation>
    <scope>NUCLEOTIDE SEQUENCE</scope>
    <source>
        <strain evidence="1">CtML55</strain>
    </source>
</reference>
<proteinExistence type="predicted"/>
<protein>
    <submittedName>
        <fullName evidence="1">Uncharacterized protein</fullName>
    </submittedName>
</protein>
<evidence type="ECO:0000313" key="1">
    <source>
        <dbReference type="EMBL" id="DAE30923.1"/>
    </source>
</evidence>
<accession>A0A8S5RIC4</accession>